<dbReference type="RefSeq" id="XP_005652207.1">
    <property type="nucleotide sequence ID" value="XM_005652150.1"/>
</dbReference>
<dbReference type="EMBL" id="AGSI01000001">
    <property type="protein sequence ID" value="EIE27663.1"/>
    <property type="molecule type" value="Genomic_DNA"/>
</dbReference>
<dbReference type="InterPro" id="IPR002036">
    <property type="entry name" value="YbeY"/>
</dbReference>
<dbReference type="SFLD" id="SFLDS00003">
    <property type="entry name" value="Haloacid_Dehalogenase"/>
    <property type="match status" value="1"/>
</dbReference>
<dbReference type="Gene3D" id="3.40.50.1000">
    <property type="entry name" value="HAD superfamily/HAD-like"/>
    <property type="match status" value="1"/>
</dbReference>
<dbReference type="SUPFAM" id="SSF56784">
    <property type="entry name" value="HAD-like"/>
    <property type="match status" value="1"/>
</dbReference>
<organism evidence="1 2">
    <name type="scientific">Coccomyxa subellipsoidea (strain C-169)</name>
    <name type="common">Green microalga</name>
    <dbReference type="NCBI Taxonomy" id="574566"/>
    <lineage>
        <taxon>Eukaryota</taxon>
        <taxon>Viridiplantae</taxon>
        <taxon>Chlorophyta</taxon>
        <taxon>core chlorophytes</taxon>
        <taxon>Trebouxiophyceae</taxon>
        <taxon>Trebouxiophyceae incertae sedis</taxon>
        <taxon>Coccomyxaceae</taxon>
        <taxon>Coccomyxa</taxon>
        <taxon>Coccomyxa subellipsoidea</taxon>
    </lineage>
</organism>
<reference evidence="1 2" key="1">
    <citation type="journal article" date="2012" name="Genome Biol.">
        <title>The genome of the polar eukaryotic microalga coccomyxa subellipsoidea reveals traits of cold adaptation.</title>
        <authorList>
            <person name="Blanc G."/>
            <person name="Agarkova I."/>
            <person name="Grimwood J."/>
            <person name="Kuo A."/>
            <person name="Brueggeman A."/>
            <person name="Dunigan D."/>
            <person name="Gurnon J."/>
            <person name="Ladunga I."/>
            <person name="Lindquist E."/>
            <person name="Lucas S."/>
            <person name="Pangilinan J."/>
            <person name="Proschold T."/>
            <person name="Salamov A."/>
            <person name="Schmutz J."/>
            <person name="Weeks D."/>
            <person name="Yamada T."/>
            <person name="Claverie J.M."/>
            <person name="Grigoriev I."/>
            <person name="Van Etten J."/>
            <person name="Lomsadze A."/>
            <person name="Borodovsky M."/>
        </authorList>
    </citation>
    <scope>NUCLEOTIDE SEQUENCE [LARGE SCALE GENOMIC DNA]</scope>
    <source>
        <strain evidence="1 2">C-169</strain>
    </source>
</reference>
<dbReference type="Proteomes" id="UP000007264">
    <property type="component" value="Unassembled WGS sequence"/>
</dbReference>
<proteinExistence type="predicted"/>
<evidence type="ECO:0000313" key="2">
    <source>
        <dbReference type="Proteomes" id="UP000007264"/>
    </source>
</evidence>
<sequence>MVLAGQGAPDIRLITSDVDGTLLNSKQELTAGVEHAVRLARSVGVPLVVATGKAPGCAWTKSVLPRLGPPSPGVFMQGLLVYNAQGDLIHSRCLERAVIDTCIEFAAQHGLTLAAYSTSRIVTERTDEHTDRLLFYGEPTPESVGPLHVFLDAPGSAGFQKIILMATEARIQEIRPSAITALGDSATLTTALPGMLEVLPPGASKGAGVACLLKELGLEPQHLMAIGDGENDVEMLQMAAIGVAVANGGAPAKAAADVALEVSNDEDAVAHAIERFVLAPRGLSLQSQL</sequence>
<dbReference type="GO" id="GO:0006364">
    <property type="term" value="P:rRNA processing"/>
    <property type="evidence" value="ECO:0007669"/>
    <property type="project" value="InterPro"/>
</dbReference>
<dbReference type="eggNOG" id="ENOG502S1YA">
    <property type="taxonomic scope" value="Eukaryota"/>
</dbReference>
<dbReference type="AlphaFoldDB" id="I0ZAJ4"/>
<dbReference type="GeneID" id="17045678"/>
<dbReference type="GO" id="GO:0004222">
    <property type="term" value="F:metalloendopeptidase activity"/>
    <property type="evidence" value="ECO:0007669"/>
    <property type="project" value="InterPro"/>
</dbReference>
<dbReference type="PRINTS" id="PR00119">
    <property type="entry name" value="CATATPASE"/>
</dbReference>
<gene>
    <name evidence="1" type="ORF">COCSUDRAFT_34923</name>
</gene>
<name>I0ZAJ4_COCSC</name>
<dbReference type="InterPro" id="IPR000150">
    <property type="entry name" value="Cof"/>
</dbReference>
<dbReference type="NCBIfam" id="TIGR00099">
    <property type="entry name" value="Cof-subfamily"/>
    <property type="match status" value="1"/>
</dbReference>
<keyword evidence="2" id="KW-1185">Reference proteome</keyword>
<dbReference type="Gene3D" id="3.30.1240.10">
    <property type="match status" value="1"/>
</dbReference>
<dbReference type="KEGG" id="csl:COCSUDRAFT_34923"/>
<protein>
    <submittedName>
        <fullName evidence="1">Haloacid dehalogenase-like hydrolase</fullName>
    </submittedName>
</protein>
<dbReference type="InterPro" id="IPR023214">
    <property type="entry name" value="HAD_sf"/>
</dbReference>
<dbReference type="PROSITE" id="PS01228">
    <property type="entry name" value="COF_1"/>
    <property type="match status" value="1"/>
</dbReference>
<evidence type="ECO:0000313" key="1">
    <source>
        <dbReference type="EMBL" id="EIE27663.1"/>
    </source>
</evidence>
<dbReference type="Pfam" id="PF08282">
    <property type="entry name" value="Hydrolase_3"/>
    <property type="match status" value="1"/>
</dbReference>
<dbReference type="OrthoDB" id="27226at2759"/>
<dbReference type="PANTHER" id="PTHR46986:SF3">
    <property type="entry name" value="HALOACID DEHALOGENASE-LIKE HYDROLASE (HAD) FAMILY PROTEIN"/>
    <property type="match status" value="1"/>
</dbReference>
<comment type="caution">
    <text evidence="1">The sequence shown here is derived from an EMBL/GenBank/DDBJ whole genome shotgun (WGS) entry which is preliminary data.</text>
</comment>
<dbReference type="SFLD" id="SFLDG01140">
    <property type="entry name" value="C2.B:_Phosphomannomutase_and_P"/>
    <property type="match status" value="1"/>
</dbReference>
<dbReference type="STRING" id="574566.I0ZAJ4"/>
<dbReference type="NCBIfam" id="TIGR01484">
    <property type="entry name" value="HAD-SF-IIB"/>
    <property type="match status" value="1"/>
</dbReference>
<dbReference type="InterPro" id="IPR006379">
    <property type="entry name" value="HAD-SF_hydro_IIB"/>
</dbReference>
<dbReference type="InterPro" id="IPR036412">
    <property type="entry name" value="HAD-like_sf"/>
</dbReference>
<dbReference type="PANTHER" id="PTHR46986">
    <property type="entry name" value="ENDORIBONUCLEASE YBEY, CHLOROPLASTIC"/>
    <property type="match status" value="1"/>
</dbReference>
<accession>I0ZAJ4</accession>